<comment type="caution">
    <text evidence="3">The sequence shown here is derived from an EMBL/GenBank/DDBJ whole genome shotgun (WGS) entry which is preliminary data.</text>
</comment>
<proteinExistence type="predicted"/>
<evidence type="ECO:0000256" key="1">
    <source>
        <dbReference type="SAM" id="MobiDB-lite"/>
    </source>
</evidence>
<feature type="signal peptide" evidence="2">
    <location>
        <begin position="1"/>
        <end position="27"/>
    </location>
</feature>
<protein>
    <recommendedName>
        <fullName evidence="5">HNH endonuclease</fullName>
    </recommendedName>
</protein>
<evidence type="ECO:0000256" key="2">
    <source>
        <dbReference type="SAM" id="SignalP"/>
    </source>
</evidence>
<name>A0ABV9TU95_9ACTN</name>
<feature type="chain" id="PRO_5045298619" description="HNH endonuclease" evidence="2">
    <location>
        <begin position="28"/>
        <end position="211"/>
    </location>
</feature>
<dbReference type="RefSeq" id="WP_378253575.1">
    <property type="nucleotide sequence ID" value="NZ_JBHSIT010000002.1"/>
</dbReference>
<keyword evidence="4" id="KW-1185">Reference proteome</keyword>
<feature type="compositionally biased region" description="Low complexity" evidence="1">
    <location>
        <begin position="40"/>
        <end position="55"/>
    </location>
</feature>
<evidence type="ECO:0000313" key="4">
    <source>
        <dbReference type="Proteomes" id="UP001595872"/>
    </source>
</evidence>
<organism evidence="3 4">
    <name type="scientific">Actinomadura gamaensis</name>
    <dbReference type="NCBI Taxonomy" id="1763541"/>
    <lineage>
        <taxon>Bacteria</taxon>
        <taxon>Bacillati</taxon>
        <taxon>Actinomycetota</taxon>
        <taxon>Actinomycetes</taxon>
        <taxon>Streptosporangiales</taxon>
        <taxon>Thermomonosporaceae</taxon>
        <taxon>Actinomadura</taxon>
    </lineage>
</organism>
<evidence type="ECO:0008006" key="5">
    <source>
        <dbReference type="Google" id="ProtNLM"/>
    </source>
</evidence>
<evidence type="ECO:0000313" key="3">
    <source>
        <dbReference type="EMBL" id="MFC4907652.1"/>
    </source>
</evidence>
<dbReference type="EMBL" id="JBHSIT010000002">
    <property type="protein sequence ID" value="MFC4907652.1"/>
    <property type="molecule type" value="Genomic_DNA"/>
</dbReference>
<dbReference type="Proteomes" id="UP001595872">
    <property type="component" value="Unassembled WGS sequence"/>
</dbReference>
<sequence length="211" mass="21961">MPHTFRVLTALGAATLIATAWTAPVQAASVQAASASIASASTAPASTASTSSVPARAGTDGASVVAPKRGKCHASSLDPATTRPDPHCTPGAVNPGVTQADVRTTVCKAGYTKKIRPPASYTSALKRRQIVEYGYRDTRPSAYEEDHFIPLSLGGAPRDPKNLWPERGASPNPKDAVEFKLYKALCAGQITLAAAQHAITTDWTTAGRIVP</sequence>
<gene>
    <name evidence="3" type="ORF">ACFPCY_10000</name>
</gene>
<accession>A0ABV9TU95</accession>
<keyword evidence="2" id="KW-0732">Signal</keyword>
<feature type="region of interest" description="Disordered" evidence="1">
    <location>
        <begin position="40"/>
        <end position="95"/>
    </location>
</feature>
<reference evidence="4" key="1">
    <citation type="journal article" date="2019" name="Int. J. Syst. Evol. Microbiol.">
        <title>The Global Catalogue of Microorganisms (GCM) 10K type strain sequencing project: providing services to taxonomists for standard genome sequencing and annotation.</title>
        <authorList>
            <consortium name="The Broad Institute Genomics Platform"/>
            <consortium name="The Broad Institute Genome Sequencing Center for Infectious Disease"/>
            <person name="Wu L."/>
            <person name="Ma J."/>
        </authorList>
    </citation>
    <scope>NUCLEOTIDE SEQUENCE [LARGE SCALE GENOMIC DNA]</scope>
    <source>
        <strain evidence="4">KLKA75</strain>
    </source>
</reference>